<accession>A0ABU1TWF8</accession>
<organism evidence="1 2">
    <name type="scientific">Fictibacillus barbaricus</name>
    <dbReference type="NCBI Taxonomy" id="182136"/>
    <lineage>
        <taxon>Bacteria</taxon>
        <taxon>Bacillati</taxon>
        <taxon>Bacillota</taxon>
        <taxon>Bacilli</taxon>
        <taxon>Bacillales</taxon>
        <taxon>Fictibacillaceae</taxon>
        <taxon>Fictibacillus</taxon>
    </lineage>
</organism>
<dbReference type="EMBL" id="JAVDWA010000001">
    <property type="protein sequence ID" value="MDR7071549.1"/>
    <property type="molecule type" value="Genomic_DNA"/>
</dbReference>
<proteinExistence type="predicted"/>
<name>A0ABU1TWF8_9BACL</name>
<keyword evidence="2" id="KW-1185">Reference proteome</keyword>
<dbReference type="Proteomes" id="UP001258181">
    <property type="component" value="Unassembled WGS sequence"/>
</dbReference>
<gene>
    <name evidence="1" type="ORF">J2X07_000524</name>
</gene>
<dbReference type="RefSeq" id="WP_310256149.1">
    <property type="nucleotide sequence ID" value="NZ_JAVDWA010000001.1"/>
</dbReference>
<reference evidence="1 2" key="1">
    <citation type="submission" date="2023-07" db="EMBL/GenBank/DDBJ databases">
        <title>Sorghum-associated microbial communities from plants grown in Nebraska, USA.</title>
        <authorList>
            <person name="Schachtman D."/>
        </authorList>
    </citation>
    <scope>NUCLEOTIDE SEQUENCE [LARGE SCALE GENOMIC DNA]</scope>
    <source>
        <strain evidence="1 2">BE211</strain>
    </source>
</reference>
<protein>
    <submittedName>
        <fullName evidence="1">RNA-binding Zn-ribbon protein involved in translation (DUF1610 family)</fullName>
    </submittedName>
</protein>
<evidence type="ECO:0000313" key="1">
    <source>
        <dbReference type="EMBL" id="MDR7071549.1"/>
    </source>
</evidence>
<evidence type="ECO:0000313" key="2">
    <source>
        <dbReference type="Proteomes" id="UP001258181"/>
    </source>
</evidence>
<sequence length="67" mass="7581">MKRICSQCQTEMIADCEVTVQRAMYGIKISQKRKGFFNNVSAVPKSAVCPNCGNVILYIDEFKAFKK</sequence>
<comment type="caution">
    <text evidence="1">The sequence shown here is derived from an EMBL/GenBank/DDBJ whole genome shotgun (WGS) entry which is preliminary data.</text>
</comment>